<dbReference type="PANTHER" id="PTHR42085">
    <property type="entry name" value="F-BOX DOMAIN-CONTAINING PROTEIN"/>
    <property type="match status" value="1"/>
</dbReference>
<dbReference type="Pfam" id="PF24864">
    <property type="entry name" value="DUF7730"/>
    <property type="match status" value="1"/>
</dbReference>
<feature type="domain" description="DUF7730" evidence="1">
    <location>
        <begin position="30"/>
        <end position="162"/>
    </location>
</feature>
<proteinExistence type="predicted"/>
<dbReference type="EMBL" id="ML994618">
    <property type="protein sequence ID" value="KAF2190646.1"/>
    <property type="molecule type" value="Genomic_DNA"/>
</dbReference>
<dbReference type="AlphaFoldDB" id="A0A6A6EL80"/>
<reference evidence="2" key="1">
    <citation type="journal article" date="2020" name="Stud. Mycol.">
        <title>101 Dothideomycetes genomes: a test case for predicting lifestyles and emergence of pathogens.</title>
        <authorList>
            <person name="Haridas S."/>
            <person name="Albert R."/>
            <person name="Binder M."/>
            <person name="Bloem J."/>
            <person name="Labutti K."/>
            <person name="Salamov A."/>
            <person name="Andreopoulos B."/>
            <person name="Baker S."/>
            <person name="Barry K."/>
            <person name="Bills G."/>
            <person name="Bluhm B."/>
            <person name="Cannon C."/>
            <person name="Castanera R."/>
            <person name="Culley D."/>
            <person name="Daum C."/>
            <person name="Ezra D."/>
            <person name="Gonzalez J."/>
            <person name="Henrissat B."/>
            <person name="Kuo A."/>
            <person name="Liang C."/>
            <person name="Lipzen A."/>
            <person name="Lutzoni F."/>
            <person name="Magnuson J."/>
            <person name="Mondo S."/>
            <person name="Nolan M."/>
            <person name="Ohm R."/>
            <person name="Pangilinan J."/>
            <person name="Park H.-J."/>
            <person name="Ramirez L."/>
            <person name="Alfaro M."/>
            <person name="Sun H."/>
            <person name="Tritt A."/>
            <person name="Yoshinaga Y."/>
            <person name="Zwiers L.-H."/>
            <person name="Turgeon B."/>
            <person name="Goodwin S."/>
            <person name="Spatafora J."/>
            <person name="Crous P."/>
            <person name="Grigoriev I."/>
        </authorList>
    </citation>
    <scope>NUCLEOTIDE SEQUENCE</scope>
    <source>
        <strain evidence="2">CBS 207.26</strain>
    </source>
</reference>
<name>A0A6A6EL80_9PEZI</name>
<organism evidence="2 3">
    <name type="scientific">Zopfia rhizophila CBS 207.26</name>
    <dbReference type="NCBI Taxonomy" id="1314779"/>
    <lineage>
        <taxon>Eukaryota</taxon>
        <taxon>Fungi</taxon>
        <taxon>Dikarya</taxon>
        <taxon>Ascomycota</taxon>
        <taxon>Pezizomycotina</taxon>
        <taxon>Dothideomycetes</taxon>
        <taxon>Dothideomycetes incertae sedis</taxon>
        <taxon>Zopfiaceae</taxon>
        <taxon>Zopfia</taxon>
    </lineage>
</organism>
<feature type="non-terminal residue" evidence="2">
    <location>
        <position position="288"/>
    </location>
</feature>
<dbReference type="Proteomes" id="UP000800200">
    <property type="component" value="Unassembled WGS sequence"/>
</dbReference>
<dbReference type="InterPro" id="IPR056632">
    <property type="entry name" value="DUF7730"/>
</dbReference>
<evidence type="ECO:0000313" key="3">
    <source>
        <dbReference type="Proteomes" id="UP000800200"/>
    </source>
</evidence>
<protein>
    <recommendedName>
        <fullName evidence="1">DUF7730 domain-containing protein</fullName>
    </recommendedName>
</protein>
<dbReference type="InterPro" id="IPR038883">
    <property type="entry name" value="AN11006-like"/>
</dbReference>
<evidence type="ECO:0000313" key="2">
    <source>
        <dbReference type="EMBL" id="KAF2190646.1"/>
    </source>
</evidence>
<accession>A0A6A6EL80</accession>
<dbReference type="OrthoDB" id="2951834at2759"/>
<sequence length="288" mass="32691">TPVSSLASREGLAAFTLAIDTRSIKESFDLMSLPLSIRKEIYTPLLTIPALICVRQKKTPYQHFPNPYSNANDLKLEPGIAFVLTQTTLGGMKSSFGRFPNTNIGILRASKMVYEEAKEVLYGSNTFDLRNHTNETSPPADFAIPLFSPTVSPMIRHLCIRAEAIYPLRWMILSGHRSLGKAYPSIQCLTVILELESLKRGFGKVWVRKNREGWVRYVKRIHTALQIEIYECEGVTKSVPVWMNLKVLFDGERYVEGLKLESRTISYESKMVELKRGVAEAWELFKKG</sequence>
<gene>
    <name evidence="2" type="ORF">K469DRAFT_463828</name>
</gene>
<feature type="non-terminal residue" evidence="2">
    <location>
        <position position="1"/>
    </location>
</feature>
<keyword evidence="3" id="KW-1185">Reference proteome</keyword>
<evidence type="ECO:0000259" key="1">
    <source>
        <dbReference type="Pfam" id="PF24864"/>
    </source>
</evidence>
<dbReference type="PANTHER" id="PTHR42085:SF2">
    <property type="entry name" value="F-BOX DOMAIN-CONTAINING PROTEIN"/>
    <property type="match status" value="1"/>
</dbReference>